<feature type="compositionally biased region" description="Polar residues" evidence="1">
    <location>
        <begin position="27"/>
        <end position="42"/>
    </location>
</feature>
<feature type="compositionally biased region" description="Polar residues" evidence="1">
    <location>
        <begin position="53"/>
        <end position="64"/>
    </location>
</feature>
<organism evidence="2 3">
    <name type="scientific">Flavobacterium hercynium</name>
    <dbReference type="NCBI Taxonomy" id="387094"/>
    <lineage>
        <taxon>Bacteria</taxon>
        <taxon>Pseudomonadati</taxon>
        <taxon>Bacteroidota</taxon>
        <taxon>Flavobacteriia</taxon>
        <taxon>Flavobacteriales</taxon>
        <taxon>Flavobacteriaceae</taxon>
        <taxon>Flavobacterium</taxon>
    </lineage>
</organism>
<dbReference type="EMBL" id="MUGW01000022">
    <property type="protein sequence ID" value="OXA91272.1"/>
    <property type="molecule type" value="Genomic_DNA"/>
</dbReference>
<comment type="caution">
    <text evidence="2">The sequence shown here is derived from an EMBL/GenBank/DDBJ whole genome shotgun (WGS) entry which is preliminary data.</text>
</comment>
<feature type="compositionally biased region" description="Basic and acidic residues" evidence="1">
    <location>
        <begin position="1"/>
        <end position="26"/>
    </location>
</feature>
<proteinExistence type="predicted"/>
<evidence type="ECO:0000313" key="3">
    <source>
        <dbReference type="Proteomes" id="UP000198345"/>
    </source>
</evidence>
<feature type="compositionally biased region" description="Basic and acidic residues" evidence="1">
    <location>
        <begin position="43"/>
        <end position="52"/>
    </location>
</feature>
<dbReference type="AlphaFoldDB" id="A0A226HAR3"/>
<reference evidence="2 3" key="1">
    <citation type="submission" date="2016-11" db="EMBL/GenBank/DDBJ databases">
        <title>Whole genomes of Flavobacteriaceae.</title>
        <authorList>
            <person name="Stine C."/>
            <person name="Li C."/>
            <person name="Tadesse D."/>
        </authorList>
    </citation>
    <scope>NUCLEOTIDE SEQUENCE [LARGE SCALE GENOMIC DNA]</scope>
    <source>
        <strain evidence="2 3">DSM 18292</strain>
    </source>
</reference>
<dbReference type="Proteomes" id="UP000198345">
    <property type="component" value="Unassembled WGS sequence"/>
</dbReference>
<sequence>MEKNYDPDNDNCPEKEMVENLQEQKRNQAQNTEKFSDNSQNRVAKDKTENEAQKSNVDSNATKK</sequence>
<feature type="region of interest" description="Disordered" evidence="1">
    <location>
        <begin position="1"/>
        <end position="64"/>
    </location>
</feature>
<accession>A0A226HAR3</accession>
<gene>
    <name evidence="2" type="ORF">B0A66_11915</name>
</gene>
<keyword evidence="3" id="KW-1185">Reference proteome</keyword>
<evidence type="ECO:0000313" key="2">
    <source>
        <dbReference type="EMBL" id="OXA91272.1"/>
    </source>
</evidence>
<name>A0A226HAR3_9FLAO</name>
<evidence type="ECO:0000256" key="1">
    <source>
        <dbReference type="SAM" id="MobiDB-lite"/>
    </source>
</evidence>
<protein>
    <submittedName>
        <fullName evidence="2">Uncharacterized protein</fullName>
    </submittedName>
</protein>